<dbReference type="PANTHER" id="PTHR33067:SF15">
    <property type="entry name" value="RNA-DIRECTED DNA POLYMERASE"/>
    <property type="match status" value="1"/>
</dbReference>
<dbReference type="OrthoDB" id="1734538at2759"/>
<reference evidence="2" key="1">
    <citation type="journal article" date="2019" name="Toxins">
        <title>Detection of Abrin-Like and Prepropulchellin-Like Toxin Genes and Transcripts Using Whole Genome Sequencing and Full-Length Transcript Sequencing of Abrus precatorius.</title>
        <authorList>
            <person name="Hovde B.T."/>
            <person name="Daligault H.E."/>
            <person name="Hanschen E.R."/>
            <person name="Kunde Y.A."/>
            <person name="Johnson M.B."/>
            <person name="Starkenburg S.R."/>
            <person name="Johnson S.L."/>
        </authorList>
    </citation>
    <scope>NUCLEOTIDE SEQUENCE [LARGE SCALE GENOMIC DNA]</scope>
</reference>
<dbReference type="AlphaFoldDB" id="A0A8B8K2N5"/>
<dbReference type="GeneID" id="113851974"/>
<accession>A0A8B8K2N5</accession>
<evidence type="ECO:0000256" key="1">
    <source>
        <dbReference type="SAM" id="MobiDB-lite"/>
    </source>
</evidence>
<protein>
    <submittedName>
        <fullName evidence="3">Uncharacterized protein LOC113851974</fullName>
    </submittedName>
</protein>
<dbReference type="KEGG" id="aprc:113851974"/>
<dbReference type="PANTHER" id="PTHR33067">
    <property type="entry name" value="RNA-DIRECTED DNA POLYMERASE-RELATED"/>
    <property type="match status" value="1"/>
</dbReference>
<keyword evidence="2" id="KW-1185">Reference proteome</keyword>
<feature type="region of interest" description="Disordered" evidence="1">
    <location>
        <begin position="34"/>
        <end position="58"/>
    </location>
</feature>
<proteinExistence type="predicted"/>
<evidence type="ECO:0000313" key="2">
    <source>
        <dbReference type="Proteomes" id="UP000694853"/>
    </source>
</evidence>
<dbReference type="InterPro" id="IPR021109">
    <property type="entry name" value="Peptidase_aspartic_dom_sf"/>
</dbReference>
<organism evidence="2 3">
    <name type="scientific">Abrus precatorius</name>
    <name type="common">Indian licorice</name>
    <name type="synonym">Glycine abrus</name>
    <dbReference type="NCBI Taxonomy" id="3816"/>
    <lineage>
        <taxon>Eukaryota</taxon>
        <taxon>Viridiplantae</taxon>
        <taxon>Streptophyta</taxon>
        <taxon>Embryophyta</taxon>
        <taxon>Tracheophyta</taxon>
        <taxon>Spermatophyta</taxon>
        <taxon>Magnoliopsida</taxon>
        <taxon>eudicotyledons</taxon>
        <taxon>Gunneridae</taxon>
        <taxon>Pentapetalae</taxon>
        <taxon>rosids</taxon>
        <taxon>fabids</taxon>
        <taxon>Fabales</taxon>
        <taxon>Fabaceae</taxon>
        <taxon>Papilionoideae</taxon>
        <taxon>50 kb inversion clade</taxon>
        <taxon>NPAAA clade</taxon>
        <taxon>indigoferoid/millettioid clade</taxon>
        <taxon>Abreae</taxon>
        <taxon>Abrus</taxon>
    </lineage>
</organism>
<gene>
    <name evidence="3" type="primary">LOC113851974</name>
</gene>
<dbReference type="Gene3D" id="2.40.70.10">
    <property type="entry name" value="Acid Proteases"/>
    <property type="match status" value="1"/>
</dbReference>
<reference evidence="3" key="2">
    <citation type="submission" date="2025-08" db="UniProtKB">
        <authorList>
            <consortium name="RefSeq"/>
        </authorList>
    </citation>
    <scope>IDENTIFICATION</scope>
    <source>
        <tissue evidence="3">Young leaves</tissue>
    </source>
</reference>
<dbReference type="Proteomes" id="UP000694853">
    <property type="component" value="Unplaced"/>
</dbReference>
<name>A0A8B8K2N5_ABRPR</name>
<dbReference type="RefSeq" id="XP_027338042.1">
    <property type="nucleotide sequence ID" value="XM_027482241.1"/>
</dbReference>
<evidence type="ECO:0000313" key="3">
    <source>
        <dbReference type="RefSeq" id="XP_027338042.1"/>
    </source>
</evidence>
<sequence>MAKRNLQFQQNVNASIQDPQTQIGQLATTVNQFKSQGSGQLPSQPKKPPLPFPNRVAKPRPPIDFDKELFETFRRVEVNILLLNAIKQILKYAKFLKEICTNKRRLKGDEKGYWSLSLNPLKQTGVVFQLANKSTAFPTEVVEDVLVRVDKLIFPVDLYILDMVEESNMRTLILGRPFLKTIRTKIDVHSGILSMEFGDDVMQFNVFEAMKHPLELHSAFYIDIIDVLTKEFCTDFSDIFSCTCTLRDLCKVCAEIYAYLTADYVSCGAIACLESSSLLTGSTHTLEPAQMHVAELDFSTRTLSFIMQPPTLKLKPQPKHLKYAFFKANNKLLVIILADLDASQEVKLLQTLAAHKQAIG</sequence>